<reference evidence="2" key="1">
    <citation type="submission" date="2023-10" db="EMBL/GenBank/DDBJ databases">
        <authorList>
            <person name="Chen Y."/>
            <person name="Shah S."/>
            <person name="Dougan E. K."/>
            <person name="Thang M."/>
            <person name="Chan C."/>
        </authorList>
    </citation>
    <scope>NUCLEOTIDE SEQUENCE [LARGE SCALE GENOMIC DNA]</scope>
</reference>
<keyword evidence="3" id="KW-1185">Reference proteome</keyword>
<gene>
    <name evidence="2" type="ORF">PCOR1329_LOCUS61664</name>
</gene>
<dbReference type="Proteomes" id="UP001189429">
    <property type="component" value="Unassembled WGS sequence"/>
</dbReference>
<feature type="compositionally biased region" description="Polar residues" evidence="1">
    <location>
        <begin position="107"/>
        <end position="116"/>
    </location>
</feature>
<evidence type="ECO:0000256" key="1">
    <source>
        <dbReference type="SAM" id="MobiDB-lite"/>
    </source>
</evidence>
<feature type="region of interest" description="Disordered" evidence="1">
    <location>
        <begin position="48"/>
        <end position="116"/>
    </location>
</feature>
<evidence type="ECO:0000313" key="3">
    <source>
        <dbReference type="Proteomes" id="UP001189429"/>
    </source>
</evidence>
<feature type="region of interest" description="Disordered" evidence="1">
    <location>
        <begin position="21"/>
        <end position="40"/>
    </location>
</feature>
<sequence length="116" mass="12038">MQDAAGLGPAGRSGLLAVRGQAHDAAQLPEAHGHGRALPEVEDVEDVGEAPARLGHQQEQGQAIQAHGAHREAEPPRGGRGLRLGRGAVGPVPEQRRGVEARGQEHAASTHSESPR</sequence>
<proteinExistence type="predicted"/>
<comment type="caution">
    <text evidence="2">The sequence shown here is derived from an EMBL/GenBank/DDBJ whole genome shotgun (WGS) entry which is preliminary data.</text>
</comment>
<name>A0ABN9VYG8_9DINO</name>
<accession>A0ABN9VYG8</accession>
<protein>
    <submittedName>
        <fullName evidence="2">Uncharacterized protein</fullName>
    </submittedName>
</protein>
<feature type="compositionally biased region" description="Basic and acidic residues" evidence="1">
    <location>
        <begin position="94"/>
        <end position="105"/>
    </location>
</feature>
<evidence type="ECO:0000313" key="2">
    <source>
        <dbReference type="EMBL" id="CAK0877667.1"/>
    </source>
</evidence>
<organism evidence="2 3">
    <name type="scientific">Prorocentrum cordatum</name>
    <dbReference type="NCBI Taxonomy" id="2364126"/>
    <lineage>
        <taxon>Eukaryota</taxon>
        <taxon>Sar</taxon>
        <taxon>Alveolata</taxon>
        <taxon>Dinophyceae</taxon>
        <taxon>Prorocentrales</taxon>
        <taxon>Prorocentraceae</taxon>
        <taxon>Prorocentrum</taxon>
    </lineage>
</organism>
<feature type="compositionally biased region" description="Gly residues" evidence="1">
    <location>
        <begin position="78"/>
        <end position="88"/>
    </location>
</feature>
<dbReference type="EMBL" id="CAUYUJ010017762">
    <property type="protein sequence ID" value="CAK0877667.1"/>
    <property type="molecule type" value="Genomic_DNA"/>
</dbReference>